<dbReference type="EMBL" id="MU859079">
    <property type="protein sequence ID" value="KAK3955207.1"/>
    <property type="molecule type" value="Genomic_DNA"/>
</dbReference>
<dbReference type="InterPro" id="IPR058533">
    <property type="entry name" value="Cation_efflux_TM"/>
</dbReference>
<evidence type="ECO:0000256" key="6">
    <source>
        <dbReference type="SAM" id="MobiDB-lite"/>
    </source>
</evidence>
<reference evidence="9" key="2">
    <citation type="submission" date="2023-06" db="EMBL/GenBank/DDBJ databases">
        <authorList>
            <consortium name="Lawrence Berkeley National Laboratory"/>
            <person name="Mondo S.J."/>
            <person name="Hensen N."/>
            <person name="Bonometti L."/>
            <person name="Westerberg I."/>
            <person name="Brannstrom I.O."/>
            <person name="Guillou S."/>
            <person name="Cros-Aarteil S."/>
            <person name="Calhoun S."/>
            <person name="Haridas S."/>
            <person name="Kuo A."/>
            <person name="Pangilinan J."/>
            <person name="Riley R."/>
            <person name="Labutti K."/>
            <person name="Andreopoulos B."/>
            <person name="Lipzen A."/>
            <person name="Chen C."/>
            <person name="Yanf M."/>
            <person name="Daum C."/>
            <person name="Ng V."/>
            <person name="Clum A."/>
            <person name="Steindorff A."/>
            <person name="Ohm R."/>
            <person name="Martin F."/>
            <person name="Silar P."/>
            <person name="Natvig D."/>
            <person name="Lalanne C."/>
            <person name="Gautier V."/>
            <person name="Ament-Velasquez S.L."/>
            <person name="Kruys A."/>
            <person name="Hutchinson M.I."/>
            <person name="Powell A.J."/>
            <person name="Barry K."/>
            <person name="Miller A.N."/>
            <person name="Grigoriev I.V."/>
            <person name="Debuchy R."/>
            <person name="Gladieux P."/>
            <person name="Thoren M.H."/>
            <person name="Johannesson H."/>
        </authorList>
    </citation>
    <scope>NUCLEOTIDE SEQUENCE</scope>
    <source>
        <strain evidence="9">CBS 626.80</strain>
    </source>
</reference>
<feature type="transmembrane region" description="Helical" evidence="7">
    <location>
        <begin position="290"/>
        <end position="310"/>
    </location>
</feature>
<feature type="transmembrane region" description="Helical" evidence="7">
    <location>
        <begin position="246"/>
        <end position="269"/>
    </location>
</feature>
<dbReference type="SUPFAM" id="SSF161111">
    <property type="entry name" value="Cation efflux protein transmembrane domain-like"/>
    <property type="match status" value="1"/>
</dbReference>
<comment type="caution">
    <text evidence="9">The sequence shown here is derived from an EMBL/GenBank/DDBJ whole genome shotgun (WGS) entry which is preliminary data.</text>
</comment>
<dbReference type="Gene3D" id="3.30.70.1350">
    <property type="entry name" value="Cation efflux protein, cytoplasmic domain"/>
    <property type="match status" value="1"/>
</dbReference>
<evidence type="ECO:0000313" key="10">
    <source>
        <dbReference type="Proteomes" id="UP001303222"/>
    </source>
</evidence>
<protein>
    <recommendedName>
        <fullName evidence="8">Cation efflux protein transmembrane domain-containing protein</fullName>
    </recommendedName>
</protein>
<dbReference type="PANTHER" id="PTHR43840:SF11">
    <property type="entry name" value="CATION DIFFUSION FACILITATOR 10"/>
    <property type="match status" value="1"/>
</dbReference>
<comment type="subcellular location">
    <subcellularLocation>
        <location evidence="1">Membrane</location>
        <topology evidence="1">Multi-pass membrane protein</topology>
    </subcellularLocation>
</comment>
<dbReference type="PANTHER" id="PTHR43840">
    <property type="entry name" value="MITOCHONDRIAL METAL TRANSPORTER 1-RELATED"/>
    <property type="match status" value="1"/>
</dbReference>
<feature type="transmembrane region" description="Helical" evidence="7">
    <location>
        <begin position="369"/>
        <end position="390"/>
    </location>
</feature>
<evidence type="ECO:0000256" key="7">
    <source>
        <dbReference type="SAM" id="Phobius"/>
    </source>
</evidence>
<dbReference type="FunFam" id="3.30.70.1350:FF:000012">
    <property type="entry name" value="Cation diffusion facilitator 10"/>
    <property type="match status" value="1"/>
</dbReference>
<feature type="transmembrane region" description="Helical" evidence="7">
    <location>
        <begin position="330"/>
        <end position="349"/>
    </location>
</feature>
<evidence type="ECO:0000256" key="4">
    <source>
        <dbReference type="ARBA" id="ARBA00022989"/>
    </source>
</evidence>
<name>A0AAN6P007_9PEZI</name>
<gene>
    <name evidence="9" type="ORF">QBC32DRAFT_51855</name>
</gene>
<dbReference type="SUPFAM" id="SSF160240">
    <property type="entry name" value="Cation efflux protein cytoplasmic domain-like"/>
    <property type="match status" value="1"/>
</dbReference>
<reference evidence="9" key="1">
    <citation type="journal article" date="2023" name="Mol. Phylogenet. Evol.">
        <title>Genome-scale phylogeny and comparative genomics of the fungal order Sordariales.</title>
        <authorList>
            <person name="Hensen N."/>
            <person name="Bonometti L."/>
            <person name="Westerberg I."/>
            <person name="Brannstrom I.O."/>
            <person name="Guillou S."/>
            <person name="Cros-Aarteil S."/>
            <person name="Calhoun S."/>
            <person name="Haridas S."/>
            <person name="Kuo A."/>
            <person name="Mondo S."/>
            <person name="Pangilinan J."/>
            <person name="Riley R."/>
            <person name="LaButti K."/>
            <person name="Andreopoulos B."/>
            <person name="Lipzen A."/>
            <person name="Chen C."/>
            <person name="Yan M."/>
            <person name="Daum C."/>
            <person name="Ng V."/>
            <person name="Clum A."/>
            <person name="Steindorff A."/>
            <person name="Ohm R.A."/>
            <person name="Martin F."/>
            <person name="Silar P."/>
            <person name="Natvig D.O."/>
            <person name="Lalanne C."/>
            <person name="Gautier V."/>
            <person name="Ament-Velasquez S.L."/>
            <person name="Kruys A."/>
            <person name="Hutchinson M.I."/>
            <person name="Powell A.J."/>
            <person name="Barry K."/>
            <person name="Miller A.N."/>
            <person name="Grigoriev I.V."/>
            <person name="Debuchy R."/>
            <person name="Gladieux P."/>
            <person name="Hiltunen Thoren M."/>
            <person name="Johannesson H."/>
        </authorList>
    </citation>
    <scope>NUCLEOTIDE SEQUENCE</scope>
    <source>
        <strain evidence="9">CBS 626.80</strain>
    </source>
</reference>
<evidence type="ECO:0000256" key="1">
    <source>
        <dbReference type="ARBA" id="ARBA00004141"/>
    </source>
</evidence>
<keyword evidence="4 7" id="KW-1133">Transmembrane helix</keyword>
<dbReference type="AlphaFoldDB" id="A0AAN6P007"/>
<organism evidence="9 10">
    <name type="scientific">Pseudoneurospora amorphoporcata</name>
    <dbReference type="NCBI Taxonomy" id="241081"/>
    <lineage>
        <taxon>Eukaryota</taxon>
        <taxon>Fungi</taxon>
        <taxon>Dikarya</taxon>
        <taxon>Ascomycota</taxon>
        <taxon>Pezizomycotina</taxon>
        <taxon>Sordariomycetes</taxon>
        <taxon>Sordariomycetidae</taxon>
        <taxon>Sordariales</taxon>
        <taxon>Sordariaceae</taxon>
        <taxon>Pseudoneurospora</taxon>
    </lineage>
</organism>
<keyword evidence="3 7" id="KW-0812">Transmembrane</keyword>
<evidence type="ECO:0000256" key="5">
    <source>
        <dbReference type="ARBA" id="ARBA00023136"/>
    </source>
</evidence>
<sequence length="511" mass="56952">MVGRRPRIVNAATDWHGTTQSRWPSSIRRRYRDDGDNDEESGLVSKVSPGHHRNPRSSTEPTSTQGTPAAPTRIPSPHQVQIHDDRAKVTSFSGFKDARHLAIAEQRRNDLKQRVLDGMKGFSSWGEKHRKSDAELEAIKNKKIRQYYESQNETLDNWLEVDALVMAVADHVIDSMNPDPDRDGIAERRVPLADSKGAVEAFLPPEHIEKRRRDDRNARWAINTNVIANVLMLVGKLFSLRFSPSLSLAASTADSALDLFCTLIIYGTNRFVSWRLRALQLKYPVGRRRLEPIGILVFSVIMVVSFIQILQEAVTKLLPGGDRHVAPLPAVAIGAMAANAVIKGIIGLICRPIKTTQVQALVQDCKTDVYFNTASLLFPLIGVAAQIWWLDPLGATLLAIYVICDWAETCIENISRLTGSSVDDALQKKLLYLAFRFSPVVQGFKSLTAYHAGDGVWVELDVLLDESTSLPLAHDIAETLQYCYESLQEVDRAFVTVDYSTLGPTGHNQCY</sequence>
<dbReference type="GO" id="GO:0098771">
    <property type="term" value="P:inorganic ion homeostasis"/>
    <property type="evidence" value="ECO:0007669"/>
    <property type="project" value="UniProtKB-ARBA"/>
</dbReference>
<dbReference type="GO" id="GO:0008324">
    <property type="term" value="F:monoatomic cation transmembrane transporter activity"/>
    <property type="evidence" value="ECO:0007669"/>
    <property type="project" value="InterPro"/>
</dbReference>
<dbReference type="GO" id="GO:0016020">
    <property type="term" value="C:membrane"/>
    <property type="evidence" value="ECO:0007669"/>
    <property type="project" value="UniProtKB-SubCell"/>
</dbReference>
<dbReference type="GO" id="GO:0030003">
    <property type="term" value="P:intracellular monoatomic cation homeostasis"/>
    <property type="evidence" value="ECO:0007669"/>
    <property type="project" value="UniProtKB-ARBA"/>
</dbReference>
<dbReference type="Proteomes" id="UP001303222">
    <property type="component" value="Unassembled WGS sequence"/>
</dbReference>
<feature type="domain" description="Cation efflux protein transmembrane" evidence="8">
    <location>
        <begin position="226"/>
        <end position="417"/>
    </location>
</feature>
<dbReference type="InterPro" id="IPR036837">
    <property type="entry name" value="Cation_efflux_CTD_sf"/>
</dbReference>
<feature type="transmembrane region" description="Helical" evidence="7">
    <location>
        <begin position="220"/>
        <end position="240"/>
    </location>
</feature>
<proteinExistence type="predicted"/>
<feature type="region of interest" description="Disordered" evidence="6">
    <location>
        <begin position="1"/>
        <end position="82"/>
    </location>
</feature>
<dbReference type="Gene3D" id="1.20.1510.10">
    <property type="entry name" value="Cation efflux protein transmembrane domain"/>
    <property type="match status" value="1"/>
</dbReference>
<evidence type="ECO:0000259" key="8">
    <source>
        <dbReference type="Pfam" id="PF01545"/>
    </source>
</evidence>
<keyword evidence="2" id="KW-0813">Transport</keyword>
<dbReference type="InterPro" id="IPR050291">
    <property type="entry name" value="CDF_Transporter"/>
</dbReference>
<dbReference type="FunFam" id="1.20.1510.10:FF:000005">
    <property type="entry name" value="Putative Cation diffusion facilitator 1"/>
    <property type="match status" value="1"/>
</dbReference>
<feature type="compositionally biased region" description="Polar residues" evidence="6">
    <location>
        <begin position="56"/>
        <end position="67"/>
    </location>
</feature>
<evidence type="ECO:0000256" key="3">
    <source>
        <dbReference type="ARBA" id="ARBA00022692"/>
    </source>
</evidence>
<accession>A0AAN6P007</accession>
<keyword evidence="5 7" id="KW-0472">Membrane</keyword>
<evidence type="ECO:0000313" key="9">
    <source>
        <dbReference type="EMBL" id="KAK3955207.1"/>
    </source>
</evidence>
<dbReference type="InterPro" id="IPR027469">
    <property type="entry name" value="Cation_efflux_TMD_sf"/>
</dbReference>
<keyword evidence="10" id="KW-1185">Reference proteome</keyword>
<evidence type="ECO:0000256" key="2">
    <source>
        <dbReference type="ARBA" id="ARBA00022448"/>
    </source>
</evidence>
<dbReference type="Pfam" id="PF01545">
    <property type="entry name" value="Cation_efflux"/>
    <property type="match status" value="1"/>
</dbReference>